<reference evidence="1" key="1">
    <citation type="submission" date="2022-07" db="EMBL/GenBank/DDBJ databases">
        <title>Phylogenomic reconstructions and comparative analyses of Kickxellomycotina fungi.</title>
        <authorList>
            <person name="Reynolds N.K."/>
            <person name="Stajich J.E."/>
            <person name="Barry K."/>
            <person name="Grigoriev I.V."/>
            <person name="Crous P."/>
            <person name="Smith M.E."/>
        </authorList>
    </citation>
    <scope>NUCLEOTIDE SEQUENCE</scope>
    <source>
        <strain evidence="1">NRRL 5244</strain>
    </source>
</reference>
<name>A0ACC1J5V0_9FUNG</name>
<protein>
    <submittedName>
        <fullName evidence="1">Uncharacterized protein</fullName>
    </submittedName>
</protein>
<evidence type="ECO:0000313" key="1">
    <source>
        <dbReference type="EMBL" id="KAJ1938840.1"/>
    </source>
</evidence>
<accession>A0ACC1J5V0</accession>
<dbReference type="EMBL" id="JANBPW010003038">
    <property type="protein sequence ID" value="KAJ1938840.1"/>
    <property type="molecule type" value="Genomic_DNA"/>
</dbReference>
<gene>
    <name evidence="1" type="ORF">FBU59_004317</name>
</gene>
<proteinExistence type="predicted"/>
<sequence length="362" mass="40972">MSAKGGGRTNKLDLLLDDLMDEMQALNVEMRTESDRDSMASSTPSFRNSPASPTYDNVLAQNTRKTRLNSTVSTSSSSSTLSTGAACFACRGRIGSSNPVSVGNHVFHRMCFRCAECDRLLDANSPSVFQVTGDGDVVSYLCERHQPRHTRHPNHNHSRQNQQSQQNQQQQQQHYQADLSKYQPVAPKSAPPNSTTHHHNHQHQHHNQHHHAQPQPQPQSAQQPAVASSGPVCKSCSQPCGSAKDSVHALDAWWHRRCFNCQECRQPFPDKSFYVFEQMPYCRFDYHRLNGSLCASCHDPIEGPCAQVYEGRFHPHCFACDVCKDPLRDVYYNLNGRFLCEHHIQQQQSFKMANKRKTVFGR</sequence>
<organism evidence="1 2">
    <name type="scientific">Linderina macrospora</name>
    <dbReference type="NCBI Taxonomy" id="4868"/>
    <lineage>
        <taxon>Eukaryota</taxon>
        <taxon>Fungi</taxon>
        <taxon>Fungi incertae sedis</taxon>
        <taxon>Zoopagomycota</taxon>
        <taxon>Kickxellomycotina</taxon>
        <taxon>Kickxellomycetes</taxon>
        <taxon>Kickxellales</taxon>
        <taxon>Kickxellaceae</taxon>
        <taxon>Linderina</taxon>
    </lineage>
</organism>
<comment type="caution">
    <text evidence="1">The sequence shown here is derived from an EMBL/GenBank/DDBJ whole genome shotgun (WGS) entry which is preliminary data.</text>
</comment>
<dbReference type="Proteomes" id="UP001150603">
    <property type="component" value="Unassembled WGS sequence"/>
</dbReference>
<keyword evidence="2" id="KW-1185">Reference proteome</keyword>
<feature type="non-terminal residue" evidence="1">
    <location>
        <position position="362"/>
    </location>
</feature>
<evidence type="ECO:0000313" key="2">
    <source>
        <dbReference type="Proteomes" id="UP001150603"/>
    </source>
</evidence>